<comment type="caution">
    <text evidence="2">The sequence shown here is derived from an EMBL/GenBank/DDBJ whole genome shotgun (WGS) entry which is preliminary data.</text>
</comment>
<sequence length="272" mass="29440">MNWIGMVVGAVCGAVGALVATLILGKKSGEGVGRLVSLAVFAMLFGLSREYVTPILHAHYNAYGIDGELSKSPAWVAMKAYEPVTYNRILDAAQVRLRGGENMGKVTDEMAANVQALILKRVPTTSDVAAVAYMRVMMEEIKVLSDRGDDSCYRFLMPEGAVGHSDLIGMLPKDLAQRDGDALAEVFRAAVVEARPVPTEAQFMEAFRPAVMSLQTLNPRYVTDLEALGKPQTTLASKRYTCELTMALYGEVFKLPRDAAGLTLRYLIASAG</sequence>
<organism evidence="2 3">
    <name type="scientific">Variovorax soli</name>
    <dbReference type="NCBI Taxonomy" id="376815"/>
    <lineage>
        <taxon>Bacteria</taxon>
        <taxon>Pseudomonadati</taxon>
        <taxon>Pseudomonadota</taxon>
        <taxon>Betaproteobacteria</taxon>
        <taxon>Burkholderiales</taxon>
        <taxon>Comamonadaceae</taxon>
        <taxon>Variovorax</taxon>
    </lineage>
</organism>
<name>A0ABU1NET4_9BURK</name>
<gene>
    <name evidence="2" type="ORF">J2739_002751</name>
</gene>
<reference evidence="2 3" key="1">
    <citation type="submission" date="2023-07" db="EMBL/GenBank/DDBJ databases">
        <title>Sorghum-associated microbial communities from plants grown in Nebraska, USA.</title>
        <authorList>
            <person name="Schachtman D."/>
        </authorList>
    </citation>
    <scope>NUCLEOTIDE SEQUENCE [LARGE SCALE GENOMIC DNA]</scope>
    <source>
        <strain evidence="2 3">DS1781</strain>
    </source>
</reference>
<evidence type="ECO:0000313" key="3">
    <source>
        <dbReference type="Proteomes" id="UP001184230"/>
    </source>
</evidence>
<feature type="transmembrane region" description="Helical" evidence="1">
    <location>
        <begin position="6"/>
        <end position="24"/>
    </location>
</feature>
<evidence type="ECO:0000313" key="2">
    <source>
        <dbReference type="EMBL" id="MDR6536978.1"/>
    </source>
</evidence>
<keyword evidence="1" id="KW-0472">Membrane</keyword>
<protein>
    <submittedName>
        <fullName evidence="2">Uncharacterized protein</fullName>
    </submittedName>
</protein>
<dbReference type="Proteomes" id="UP001184230">
    <property type="component" value="Unassembled WGS sequence"/>
</dbReference>
<accession>A0ABU1NET4</accession>
<evidence type="ECO:0000256" key="1">
    <source>
        <dbReference type="SAM" id="Phobius"/>
    </source>
</evidence>
<keyword evidence="3" id="KW-1185">Reference proteome</keyword>
<keyword evidence="1" id="KW-1133">Transmembrane helix</keyword>
<dbReference type="EMBL" id="JAVDRF010000005">
    <property type="protein sequence ID" value="MDR6536978.1"/>
    <property type="molecule type" value="Genomic_DNA"/>
</dbReference>
<dbReference type="RefSeq" id="WP_309902493.1">
    <property type="nucleotide sequence ID" value="NZ_JAVDRF010000005.1"/>
</dbReference>
<keyword evidence="1" id="KW-0812">Transmembrane</keyword>
<proteinExistence type="predicted"/>